<dbReference type="EMBL" id="NMWT01000001">
    <property type="protein sequence ID" value="PLS29835.1"/>
    <property type="molecule type" value="Genomic_DNA"/>
</dbReference>
<reference evidence="3 4" key="1">
    <citation type="submission" date="2017-07" db="EMBL/GenBank/DDBJ databases">
        <title>Bifidobacterium novel species.</title>
        <authorList>
            <person name="Lugli G.A."/>
            <person name="Milani C."/>
            <person name="Duranti S."/>
            <person name="Mangifesta M."/>
        </authorList>
    </citation>
    <scope>NUCLEOTIDE SEQUENCE [LARGE SCALE GENOMIC DNA]</scope>
    <source>
        <strain evidence="3 4">77</strain>
    </source>
</reference>
<evidence type="ECO:0000256" key="1">
    <source>
        <dbReference type="SAM" id="MobiDB-lite"/>
    </source>
</evidence>
<dbReference type="RefSeq" id="WP_101621363.1">
    <property type="nucleotide sequence ID" value="NZ_NMWT01000001.1"/>
</dbReference>
<feature type="transmembrane region" description="Helical" evidence="2">
    <location>
        <begin position="177"/>
        <end position="198"/>
    </location>
</feature>
<feature type="transmembrane region" description="Helical" evidence="2">
    <location>
        <begin position="74"/>
        <end position="93"/>
    </location>
</feature>
<keyword evidence="2" id="KW-0812">Transmembrane</keyword>
<comment type="caution">
    <text evidence="3">The sequence shown here is derived from an EMBL/GenBank/DDBJ whole genome shotgun (WGS) entry which is preliminary data.</text>
</comment>
<keyword evidence="4" id="KW-1185">Reference proteome</keyword>
<organism evidence="3 4">
    <name type="scientific">Bifidobacterium parmae</name>
    <dbReference type="NCBI Taxonomy" id="361854"/>
    <lineage>
        <taxon>Bacteria</taxon>
        <taxon>Bacillati</taxon>
        <taxon>Actinomycetota</taxon>
        <taxon>Actinomycetes</taxon>
        <taxon>Bifidobacteriales</taxon>
        <taxon>Bifidobacteriaceae</taxon>
        <taxon>Bifidobacterium</taxon>
    </lineage>
</organism>
<sequence>MDEGFDGDDARNRDGVAGRAATPAGDAVTSADRAALRRIRVRASIWLAAFLALLACAVAAGADRAGATPLGRVYPWLAIVAFVVGVGALTYLIGWRRAAALIRDAEDGDRVAAAYLRRGPQLGTVDWWWTQPPVRPSSERRRVLALGAIQLVAAALLLGIDVALAVSGVFADAGMSGFPLAIALSCVPLIAVGAWCVAFRFHPTERRVRTLRRMQWALFAYGLVGLAVVGLLSRGVAACAAYTTVVVFAGSVSRAVTPIARMALPDHVVVADTRAAIDEDIARRVRAEAQVPSVWSGRSANAA</sequence>
<gene>
    <name evidence="3" type="ORF">Uis4E_0176</name>
</gene>
<evidence type="ECO:0000256" key="2">
    <source>
        <dbReference type="SAM" id="Phobius"/>
    </source>
</evidence>
<dbReference type="Proteomes" id="UP000235034">
    <property type="component" value="Unassembled WGS sequence"/>
</dbReference>
<feature type="transmembrane region" description="Helical" evidence="2">
    <location>
        <begin position="143"/>
        <end position="171"/>
    </location>
</feature>
<feature type="transmembrane region" description="Helical" evidence="2">
    <location>
        <begin position="43"/>
        <end position="62"/>
    </location>
</feature>
<keyword evidence="2" id="KW-1133">Transmembrane helix</keyword>
<evidence type="ECO:0000313" key="4">
    <source>
        <dbReference type="Proteomes" id="UP000235034"/>
    </source>
</evidence>
<feature type="transmembrane region" description="Helical" evidence="2">
    <location>
        <begin position="218"/>
        <end position="237"/>
    </location>
</feature>
<dbReference type="OrthoDB" id="3227878at2"/>
<dbReference type="AlphaFoldDB" id="A0A2N5J6K0"/>
<keyword evidence="2" id="KW-0472">Membrane</keyword>
<name>A0A2N5J6K0_9BIFI</name>
<feature type="region of interest" description="Disordered" evidence="1">
    <location>
        <begin position="1"/>
        <end position="21"/>
    </location>
</feature>
<proteinExistence type="predicted"/>
<evidence type="ECO:0000313" key="3">
    <source>
        <dbReference type="EMBL" id="PLS29835.1"/>
    </source>
</evidence>
<accession>A0A2N5J6K0</accession>
<protein>
    <submittedName>
        <fullName evidence="3">Uncharacterized protein</fullName>
    </submittedName>
</protein>